<evidence type="ECO:0000313" key="4">
    <source>
        <dbReference type="RefSeq" id="XP_052739051.1"/>
    </source>
</evidence>
<dbReference type="Proteomes" id="UP001652582">
    <property type="component" value="Chromosome 8"/>
</dbReference>
<sequence>MAGDFPFPGKMVSPLKCNEKPWDLWVSELGHRSPRPDDDGAFTAPAAVDKAPGARRKQRRYRRAGVSRLRPDSMALHGLFPQLDALDAAVCHMCGSVVKCSAALRHLRERHDGAEPLLPPPPPTVKLKAAPRSRHKREPPPPPPPPAEPPPEPAPAPPPPPARVVLPPPDLAFVEEAAAALGEVQVSLESGELPVVSIQDTEELHLGETLTDDIFAIMNSEGIQSAEDITNIADWKNIIQDIGNMQDINFPPAVDAVQPQDLYPAVEASLAGYAISDADLPALHFAPAPSASPLLPSVIDNSLLNVQALKPAPATPSTKGSSRKSSKTKFNLREYDPNKHCGVVTAENPKPCTRSLTCKAHALSLRRTVEGRVKPFDTLLAEHRASRDAQQAPAPAPPPPPPPPPVAPAERAPSPEPARSPAPPDAPAPADVCWYAAVPRPLALCTFNAAHAGGAVTLGKKFATVRSNIKSSLSRSSKAAGAAGYYDRGLAMAKTLHANSASKTNKPEVRKLIVTCSAGDKRVAHALGDLFDVRHVNGHVERKARLKGKRGDLPFALDPLLADEKC</sequence>
<reference evidence="4" key="1">
    <citation type="submission" date="2025-08" db="UniProtKB">
        <authorList>
            <consortium name="RefSeq"/>
        </authorList>
    </citation>
    <scope>IDENTIFICATION</scope>
</reference>
<dbReference type="InterPro" id="IPR013243">
    <property type="entry name" value="SCA7_dom"/>
</dbReference>
<feature type="domain" description="SCA7" evidence="2">
    <location>
        <begin position="328"/>
        <end position="395"/>
    </location>
</feature>
<evidence type="ECO:0000256" key="1">
    <source>
        <dbReference type="SAM" id="MobiDB-lite"/>
    </source>
</evidence>
<feature type="compositionally biased region" description="Pro residues" evidence="1">
    <location>
        <begin position="140"/>
        <end position="167"/>
    </location>
</feature>
<dbReference type="RefSeq" id="XP_052739051.1">
    <property type="nucleotide sequence ID" value="XM_052883091.1"/>
</dbReference>
<accession>A0ABM3LJ00</accession>
<feature type="region of interest" description="Disordered" evidence="1">
    <location>
        <begin position="385"/>
        <end position="426"/>
    </location>
</feature>
<feature type="region of interest" description="Disordered" evidence="1">
    <location>
        <begin position="112"/>
        <end position="167"/>
    </location>
</feature>
<dbReference type="Pfam" id="PF08313">
    <property type="entry name" value="SCA7"/>
    <property type="match status" value="1"/>
</dbReference>
<proteinExistence type="predicted"/>
<gene>
    <name evidence="4" type="primary">LOC112045899</name>
</gene>
<keyword evidence="3" id="KW-1185">Reference proteome</keyword>
<feature type="compositionally biased region" description="Pro residues" evidence="1">
    <location>
        <begin position="394"/>
        <end position="407"/>
    </location>
</feature>
<evidence type="ECO:0000313" key="3">
    <source>
        <dbReference type="Proteomes" id="UP001652582"/>
    </source>
</evidence>
<protein>
    <submittedName>
        <fullName evidence="4">Splicing factor, arginine/serine-rich 19-like</fullName>
    </submittedName>
</protein>
<dbReference type="Gene3D" id="6.10.140.1270">
    <property type="match status" value="1"/>
</dbReference>
<feature type="region of interest" description="Disordered" evidence="1">
    <location>
        <begin position="311"/>
        <end position="333"/>
    </location>
</feature>
<organism evidence="3 4">
    <name type="scientific">Bicyclus anynana</name>
    <name type="common">Squinting bush brown butterfly</name>
    <dbReference type="NCBI Taxonomy" id="110368"/>
    <lineage>
        <taxon>Eukaryota</taxon>
        <taxon>Metazoa</taxon>
        <taxon>Ecdysozoa</taxon>
        <taxon>Arthropoda</taxon>
        <taxon>Hexapoda</taxon>
        <taxon>Insecta</taxon>
        <taxon>Pterygota</taxon>
        <taxon>Neoptera</taxon>
        <taxon>Endopterygota</taxon>
        <taxon>Lepidoptera</taxon>
        <taxon>Glossata</taxon>
        <taxon>Ditrysia</taxon>
        <taxon>Papilionoidea</taxon>
        <taxon>Nymphalidae</taxon>
        <taxon>Satyrinae</taxon>
        <taxon>Satyrini</taxon>
        <taxon>Mycalesina</taxon>
        <taxon>Bicyclus</taxon>
    </lineage>
</organism>
<feature type="compositionally biased region" description="Pro residues" evidence="1">
    <location>
        <begin position="414"/>
        <end position="426"/>
    </location>
</feature>
<dbReference type="InterPro" id="IPR052237">
    <property type="entry name" value="Ataxin-7-like_regulator"/>
</dbReference>
<evidence type="ECO:0000259" key="2">
    <source>
        <dbReference type="PROSITE" id="PS51505"/>
    </source>
</evidence>
<name>A0ABM3LJ00_BICAN</name>
<dbReference type="GeneID" id="112045899"/>
<dbReference type="PROSITE" id="PS51505">
    <property type="entry name" value="SCA7"/>
    <property type="match status" value="1"/>
</dbReference>
<dbReference type="PANTHER" id="PTHR15117:SF24">
    <property type="entry name" value="SCA7 DOMAIN-CONTAINING PROTEIN"/>
    <property type="match status" value="1"/>
</dbReference>
<dbReference type="PANTHER" id="PTHR15117">
    <property type="entry name" value="ATAXIN 7 RELATED"/>
    <property type="match status" value="1"/>
</dbReference>